<dbReference type="eggNOG" id="KOG1953">
    <property type="taxonomic scope" value="Eukaryota"/>
</dbReference>
<dbReference type="GO" id="GO:1990071">
    <property type="term" value="C:TRAPPII protein complex"/>
    <property type="evidence" value="ECO:0007669"/>
    <property type="project" value="EnsemblFungi"/>
</dbReference>
<dbReference type="InterPro" id="IPR058567">
    <property type="entry name" value="Ig_TRAPPC9_Trs120_3rd"/>
</dbReference>
<evidence type="ECO:0000259" key="5">
    <source>
        <dbReference type="Pfam" id="PF26254"/>
    </source>
</evidence>
<evidence type="ECO:0000313" key="8">
    <source>
        <dbReference type="EMBL" id="CCD22576.1"/>
    </source>
</evidence>
<dbReference type="GeneID" id="11494227"/>
<feature type="domain" description="Trs120/TRAPPC9 fourth Ig-like" evidence="7">
    <location>
        <begin position="1140"/>
        <end position="1256"/>
    </location>
</feature>
<dbReference type="Pfam" id="PF26254">
    <property type="entry name" value="Ig_TRAPPC9-Trs120_1st"/>
    <property type="match status" value="1"/>
</dbReference>
<evidence type="ECO:0000256" key="2">
    <source>
        <dbReference type="ARBA" id="ARBA00023034"/>
    </source>
</evidence>
<keyword evidence="9" id="KW-1185">Reference proteome</keyword>
<name>G0W438_NAUDC</name>
<dbReference type="HOGENOM" id="CLU_002231_0_0_1"/>
<evidence type="ECO:0000256" key="1">
    <source>
        <dbReference type="ARBA" id="ARBA00004555"/>
    </source>
</evidence>
<dbReference type="InterPro" id="IPR058565">
    <property type="entry name" value="Ig_TRAPPC9_Trs120_1st"/>
</dbReference>
<dbReference type="PANTHER" id="PTHR21512:SF5">
    <property type="entry name" value="TRAFFICKING PROTEIN PARTICLE COMPLEX SUBUNIT 9"/>
    <property type="match status" value="1"/>
</dbReference>
<dbReference type="RefSeq" id="XP_003667819.1">
    <property type="nucleotide sequence ID" value="XM_003667771.1"/>
</dbReference>
<dbReference type="OMA" id="EHSRDRM"/>
<dbReference type="InterPro" id="IPR058564">
    <property type="entry name" value="TPR_TRAPPC9_Trs120"/>
</dbReference>
<comment type="subcellular location">
    <subcellularLocation>
        <location evidence="1">Golgi apparatus</location>
    </subcellularLocation>
</comment>
<dbReference type="GO" id="GO:0034498">
    <property type="term" value="P:early endosome to Golgi transport"/>
    <property type="evidence" value="ECO:0007669"/>
    <property type="project" value="EnsemblFungi"/>
</dbReference>
<dbReference type="STRING" id="1071378.G0W438"/>
<dbReference type="InterPro" id="IPR058563">
    <property type="entry name" value="Trs120_TRAPPC9_N"/>
</dbReference>
<dbReference type="AlphaFoldDB" id="G0W438"/>
<dbReference type="PANTHER" id="PTHR21512">
    <property type="entry name" value="TRAFFICKING PROTEIN PARTICLE COMPLEX SUBUNIT 9"/>
    <property type="match status" value="1"/>
</dbReference>
<dbReference type="EMBL" id="HE580267">
    <property type="protein sequence ID" value="CCD22576.1"/>
    <property type="molecule type" value="Genomic_DNA"/>
</dbReference>
<dbReference type="Pfam" id="PF26280">
    <property type="entry name" value="Ig_TRAPPC9-Trs120_2nd"/>
    <property type="match status" value="1"/>
</dbReference>
<dbReference type="Proteomes" id="UP000000689">
    <property type="component" value="Chromosome 1"/>
</dbReference>
<dbReference type="KEGG" id="ndi:NDAI_0A04190"/>
<evidence type="ECO:0000313" key="9">
    <source>
        <dbReference type="Proteomes" id="UP000000689"/>
    </source>
</evidence>
<dbReference type="GO" id="GO:0006891">
    <property type="term" value="P:intra-Golgi vesicle-mediated transport"/>
    <property type="evidence" value="ECO:0007669"/>
    <property type="project" value="EnsemblFungi"/>
</dbReference>
<dbReference type="GO" id="GO:0005802">
    <property type="term" value="C:trans-Golgi network"/>
    <property type="evidence" value="ECO:0007669"/>
    <property type="project" value="EnsemblFungi"/>
</dbReference>
<keyword evidence="2" id="KW-0333">Golgi apparatus</keyword>
<evidence type="ECO:0000259" key="4">
    <source>
        <dbReference type="Pfam" id="PF26251"/>
    </source>
</evidence>
<feature type="domain" description="Trs120/TRAPPC9 N-terminal" evidence="3">
    <location>
        <begin position="9"/>
        <end position="320"/>
    </location>
</feature>
<evidence type="ECO:0000259" key="6">
    <source>
        <dbReference type="Pfam" id="PF26282"/>
    </source>
</evidence>
<dbReference type="Pfam" id="PF26282">
    <property type="entry name" value="Ig_TRAPPC9-Trs120_3rd"/>
    <property type="match status" value="1"/>
</dbReference>
<dbReference type="GO" id="GO:0005829">
    <property type="term" value="C:cytosol"/>
    <property type="evidence" value="ECO:0007669"/>
    <property type="project" value="GOC"/>
</dbReference>
<feature type="domain" description="Trs120/TRAPPC9 first Ig-like" evidence="5">
    <location>
        <begin position="691"/>
        <end position="802"/>
    </location>
</feature>
<organism evidence="8 9">
    <name type="scientific">Naumovozyma dairenensis (strain ATCC 10597 / BCRC 20456 / CBS 421 / NBRC 0211 / NRRL Y-12639)</name>
    <name type="common">Saccharomyces dairenensis</name>
    <dbReference type="NCBI Taxonomy" id="1071378"/>
    <lineage>
        <taxon>Eukaryota</taxon>
        <taxon>Fungi</taxon>
        <taxon>Dikarya</taxon>
        <taxon>Ascomycota</taxon>
        <taxon>Saccharomycotina</taxon>
        <taxon>Saccharomycetes</taxon>
        <taxon>Saccharomycetales</taxon>
        <taxon>Saccharomycetaceae</taxon>
        <taxon>Naumovozyma</taxon>
    </lineage>
</organism>
<evidence type="ECO:0000259" key="3">
    <source>
        <dbReference type="Pfam" id="PF08626"/>
    </source>
</evidence>
<evidence type="ECO:0000259" key="7">
    <source>
        <dbReference type="Pfam" id="PF26283"/>
    </source>
</evidence>
<feature type="domain" description="Trs120/TRAPPC9 TPR region" evidence="4">
    <location>
        <begin position="380"/>
        <end position="613"/>
    </location>
</feature>
<dbReference type="InterPro" id="IPR058568">
    <property type="entry name" value="Ig_TRAPPC9_Trs120_4th"/>
</dbReference>
<dbReference type="InterPro" id="IPR013935">
    <property type="entry name" value="Trs120_TRAPPC9"/>
</dbReference>
<dbReference type="GO" id="GO:0005769">
    <property type="term" value="C:early endosome"/>
    <property type="evidence" value="ECO:0007669"/>
    <property type="project" value="EnsemblFungi"/>
</dbReference>
<dbReference type="OrthoDB" id="27962at2759"/>
<gene>
    <name evidence="8" type="primary">NDAI0A04190</name>
    <name evidence="8" type="ordered locus">NDAI_0A04190</name>
</gene>
<protein>
    <submittedName>
        <fullName evidence="8">Uncharacterized protein</fullName>
    </submittedName>
</protein>
<dbReference type="GO" id="GO:0005085">
    <property type="term" value="F:guanyl-nucleotide exchange factor activity"/>
    <property type="evidence" value="ECO:0007669"/>
    <property type="project" value="EnsemblFungi"/>
</dbReference>
<accession>G0W438</accession>
<dbReference type="Pfam" id="PF26283">
    <property type="entry name" value="Ig_TRAPPC9-Trs120_4th"/>
    <property type="match status" value="1"/>
</dbReference>
<sequence>MQSLTHYSTYIDPSRIRTLIVPIGKWRESSFTKAISRIKDFNEIRLLDITPIDSPLFTPQGFPNGRLLFDINIIAKLDESDMFLYDFEPFRKTFIVIGLVNDDSDPIENLEILKDKYPTVISHNLIYSSKDLDNTKTSDANVFYRRINEEISLETVMCDIGKNFLQALNHYYSSYKHVTLRSPGAIGGSSVLKTKLTRQVTTANSMMASKSSATSNPKRLSSFEATTNTLKRSASMKLATTLSTSENKAQQRSRGRQLKILGNFQLLSGRYIDAMASFTESIILLHKTRDYIWLGSGLDGLAICFILLSYLQLPFQIPEIIDIICPVPLIDPSSIENNNNLNSTSSPRNSVVINGLQSPRGSMAFNQRPALNIDVEKVNLPLLIKTLSEKTLYYYDLSLSHNTEYAPQIVYSTCLLKTLTFMTSCHNGTILSADILNDIIKGRHNHENNSQLKEDFNPLFNKIEVYAFANRLFELQLKDMELESQVEIYSTLAAVYKILGFLRKESFVLRLLMVTLLISSETLSWHQDYRALICNILNLYGIEIDQPESAPSGWLFLQKKAIQLCLAISEIISDKAYISKLSILLLRKYSKILTTAEEERMLQNYINPMVTSGVIKTYWDEYILRGVKIQSLEFDNSGAENSRIPLASALINESRKAKEISKINTQEVFNPFKQLQITAKARNNSNPKTETPPELFLIGDKAEFSIELQNPFKFDVPVSNIELNPKTAKYCTLIGDNFTNDNPYVIKPLSIQTISLILQVKKETFHDVHLIDSLNMSIFNLPPQEFKIVSYKDNSEVNAEEKCTYDQVKLQILPEQPELQLLNTSKMTGNVWMMLDGTSTNFTVTLRNKSLTCNIDYLQFTPVTSIEQSLKPDYWKKLRPDELYSLEKKLEWLKKNCITTKNAPRTMKPNEVIEFNLNVNVSNAPLELTGFDLLIEYGMKAADQSCVYLKKLRLPYKLTIKSSIEVPTMDIIPVNELLSDEMERLDWIDHLMKQIGDNENRKNDYALLLFDVRNSWIDGMSLEVQFEEFKSNSYLIEGSHTSRIIVPIKKIDYRENHFATTPIPSISKGRQFIQSGLTEQEEIGMRESFWFKEYLLSRLKGSWKLSTDKSITGTVDFGKFIEKIDAKMVSVACKGKSSFDIKMTMEKTNVKIGDSTEIVVEIQTNTKDRLNKTPPTEYLHYLIFDHFSSQALPKSNGKLLYNGSLSKPINSCKDTRSTLELIPLNRGKYEIHTCISDAACPESILHYNANFIVFTVY</sequence>
<proteinExistence type="predicted"/>
<dbReference type="Pfam" id="PF08626">
    <property type="entry name" value="TRAPPC9-Trs120"/>
    <property type="match status" value="1"/>
</dbReference>
<reference evidence="8 9" key="1">
    <citation type="journal article" date="2011" name="Proc. Natl. Acad. Sci. U.S.A.">
        <title>Evolutionary erosion of yeast sex chromosomes by mating-type switching accidents.</title>
        <authorList>
            <person name="Gordon J.L."/>
            <person name="Armisen D."/>
            <person name="Proux-Wera E."/>
            <person name="Oheigeartaigh S.S."/>
            <person name="Byrne K.P."/>
            <person name="Wolfe K.H."/>
        </authorList>
    </citation>
    <scope>NUCLEOTIDE SEQUENCE [LARGE SCALE GENOMIC DNA]</scope>
    <source>
        <strain evidence="9">ATCC 10597 / BCRC 20456 / CBS 421 / NBRC 0211 / NRRL Y-12639</strain>
    </source>
</reference>
<dbReference type="Pfam" id="PF26251">
    <property type="entry name" value="TPR_TRAPPC9-Trs120"/>
    <property type="match status" value="1"/>
</dbReference>
<feature type="domain" description="Trs120/TRAPPC9 third Ig-like" evidence="6">
    <location>
        <begin position="964"/>
        <end position="1131"/>
    </location>
</feature>